<protein>
    <recommendedName>
        <fullName evidence="3">Polymerase/histidinol phosphatase N-terminal domain-containing protein</fullName>
    </recommendedName>
</protein>
<dbReference type="Proteomes" id="UP001501508">
    <property type="component" value="Unassembled WGS sequence"/>
</dbReference>
<evidence type="ECO:0008006" key="3">
    <source>
        <dbReference type="Google" id="ProtNLM"/>
    </source>
</evidence>
<keyword evidence="2" id="KW-1185">Reference proteome</keyword>
<dbReference type="NCBIfam" id="NF038032">
    <property type="entry name" value="CehA_McbA_metalo"/>
    <property type="match status" value="1"/>
</dbReference>
<name>A0ABP8LSG3_9BACT</name>
<evidence type="ECO:0000313" key="2">
    <source>
        <dbReference type="Proteomes" id="UP001501508"/>
    </source>
</evidence>
<dbReference type="RefSeq" id="WP_345027414.1">
    <property type="nucleotide sequence ID" value="NZ_BAABEY010000012.1"/>
</dbReference>
<evidence type="ECO:0000313" key="1">
    <source>
        <dbReference type="EMBL" id="GAA4435648.1"/>
    </source>
</evidence>
<organism evidence="1 2">
    <name type="scientific">Ravibacter arvi</name>
    <dbReference type="NCBI Taxonomy" id="2051041"/>
    <lineage>
        <taxon>Bacteria</taxon>
        <taxon>Pseudomonadati</taxon>
        <taxon>Bacteroidota</taxon>
        <taxon>Cytophagia</taxon>
        <taxon>Cytophagales</taxon>
        <taxon>Spirosomataceae</taxon>
        <taxon>Ravibacter</taxon>
    </lineage>
</organism>
<dbReference type="Gene3D" id="3.20.20.140">
    <property type="entry name" value="Metal-dependent hydrolases"/>
    <property type="match status" value="1"/>
</dbReference>
<gene>
    <name evidence="1" type="ORF">GCM10023091_12470</name>
</gene>
<dbReference type="InterPro" id="IPR016195">
    <property type="entry name" value="Pol/histidinol_Pase-like"/>
</dbReference>
<sequence>MPAEVFLGFNALWHRVRRTVRLAAAALFILYSGEAAGQTVFAAQEKFHLRYGNREQWADIGRGLPVQPYLELVFSVPESSGDFSMFIRQYGVMHDWVVVLNDSLIGKLEVDEKEIVTAFSLAPGILSPGKNKLRIAAMVKAPYTDLPNDILVSDIIIEKGRLPELLSESELELELTDRLSKLPMPGRFTIVDRNGGYVPLGISAGTGLALRPGFVYTADGKATVPLRAGTYTVYATRGFEYGVDSSTVTVEKGKTGKLHLRIAREVETSGLVSSDPHVHTYSYSRHGDATVAERVVTLAGEHLEMPVATDHNVYADLSQAIDQAGVGNRFTVVDGMELTTRVGHFNIFPVDRSRPVPDYGATDWTQVTATTAKIKGLQVMVFNHPRDIHAGFRPFDPKLHVAAAGWNRNGWEIAGNAMELINSGAHQSQMMRPVEDWFGLINSGRAIAGVGSSDSHTVSRYLVGQARTYVRGNDELPGNLDTKTLLRNFAKGRTMVAFGLLTEITVNRSGQAGDTIRVGNREVEVKVQVSGPSWVSADSVALYANGVLIREAAIGNGKKAGLKSGQTWRLPALAHDVFLVAVAWGRGERKQPYWQIARPYQQSSPAWNPVVMGISGVVYAATGKTWTSAGAYARKLVSEYGAQPRILFHKARKFDQAVGIQIGRQLHKRGVALDEIVRSAEEPDRPVMAGVRRFWKELEQPD</sequence>
<dbReference type="SUPFAM" id="SSF89550">
    <property type="entry name" value="PHP domain-like"/>
    <property type="match status" value="1"/>
</dbReference>
<dbReference type="EMBL" id="BAABEY010000012">
    <property type="protein sequence ID" value="GAA4435648.1"/>
    <property type="molecule type" value="Genomic_DNA"/>
</dbReference>
<comment type="caution">
    <text evidence="1">The sequence shown here is derived from an EMBL/GenBank/DDBJ whole genome shotgun (WGS) entry which is preliminary data.</text>
</comment>
<accession>A0ABP8LSG3</accession>
<proteinExistence type="predicted"/>
<reference evidence="2" key="1">
    <citation type="journal article" date="2019" name="Int. J. Syst. Evol. Microbiol.">
        <title>The Global Catalogue of Microorganisms (GCM) 10K type strain sequencing project: providing services to taxonomists for standard genome sequencing and annotation.</title>
        <authorList>
            <consortium name="The Broad Institute Genomics Platform"/>
            <consortium name="The Broad Institute Genome Sequencing Center for Infectious Disease"/>
            <person name="Wu L."/>
            <person name="Ma J."/>
        </authorList>
    </citation>
    <scope>NUCLEOTIDE SEQUENCE [LARGE SCALE GENOMIC DNA]</scope>
    <source>
        <strain evidence="2">JCM 31920</strain>
    </source>
</reference>